<protein>
    <submittedName>
        <fullName evidence="1">Uncharacterized protein</fullName>
    </submittedName>
</protein>
<evidence type="ECO:0000313" key="2">
    <source>
        <dbReference type="Proteomes" id="UP000054217"/>
    </source>
</evidence>
<gene>
    <name evidence="1" type="ORF">M404DRAFT_1007700</name>
</gene>
<reference evidence="1 2" key="1">
    <citation type="submission" date="2014-04" db="EMBL/GenBank/DDBJ databases">
        <authorList>
            <consortium name="DOE Joint Genome Institute"/>
            <person name="Kuo A."/>
            <person name="Kohler A."/>
            <person name="Costa M.D."/>
            <person name="Nagy L.G."/>
            <person name="Floudas D."/>
            <person name="Copeland A."/>
            <person name="Barry K.W."/>
            <person name="Cichocki N."/>
            <person name="Veneault-Fourrey C."/>
            <person name="LaButti K."/>
            <person name="Lindquist E.A."/>
            <person name="Lipzen A."/>
            <person name="Lundell T."/>
            <person name="Morin E."/>
            <person name="Murat C."/>
            <person name="Sun H."/>
            <person name="Tunlid A."/>
            <person name="Henrissat B."/>
            <person name="Grigoriev I.V."/>
            <person name="Hibbett D.S."/>
            <person name="Martin F."/>
            <person name="Nordberg H.P."/>
            <person name="Cantor M.N."/>
            <person name="Hua S.X."/>
        </authorList>
    </citation>
    <scope>NUCLEOTIDE SEQUENCE [LARGE SCALE GENOMIC DNA]</scope>
    <source>
        <strain evidence="1 2">Marx 270</strain>
    </source>
</reference>
<accession>A0A0C3N2C4</accession>
<dbReference type="HOGENOM" id="CLU_2705826_0_0_1"/>
<organism evidence="1 2">
    <name type="scientific">Pisolithus tinctorius Marx 270</name>
    <dbReference type="NCBI Taxonomy" id="870435"/>
    <lineage>
        <taxon>Eukaryota</taxon>
        <taxon>Fungi</taxon>
        <taxon>Dikarya</taxon>
        <taxon>Basidiomycota</taxon>
        <taxon>Agaricomycotina</taxon>
        <taxon>Agaricomycetes</taxon>
        <taxon>Agaricomycetidae</taxon>
        <taxon>Boletales</taxon>
        <taxon>Sclerodermatineae</taxon>
        <taxon>Pisolithaceae</taxon>
        <taxon>Pisolithus</taxon>
    </lineage>
</organism>
<dbReference type="InParanoid" id="A0A0C3N2C4"/>
<reference evidence="2" key="2">
    <citation type="submission" date="2015-01" db="EMBL/GenBank/DDBJ databases">
        <title>Evolutionary Origins and Diversification of the Mycorrhizal Mutualists.</title>
        <authorList>
            <consortium name="DOE Joint Genome Institute"/>
            <consortium name="Mycorrhizal Genomics Consortium"/>
            <person name="Kohler A."/>
            <person name="Kuo A."/>
            <person name="Nagy L.G."/>
            <person name="Floudas D."/>
            <person name="Copeland A."/>
            <person name="Barry K.W."/>
            <person name="Cichocki N."/>
            <person name="Veneault-Fourrey C."/>
            <person name="LaButti K."/>
            <person name="Lindquist E.A."/>
            <person name="Lipzen A."/>
            <person name="Lundell T."/>
            <person name="Morin E."/>
            <person name="Murat C."/>
            <person name="Riley R."/>
            <person name="Ohm R."/>
            <person name="Sun H."/>
            <person name="Tunlid A."/>
            <person name="Henrissat B."/>
            <person name="Grigoriev I.V."/>
            <person name="Hibbett D.S."/>
            <person name="Martin F."/>
        </authorList>
    </citation>
    <scope>NUCLEOTIDE SEQUENCE [LARGE SCALE GENOMIC DNA]</scope>
    <source>
        <strain evidence="2">Marx 270</strain>
    </source>
</reference>
<name>A0A0C3N2C4_PISTI</name>
<evidence type="ECO:0000313" key="1">
    <source>
        <dbReference type="EMBL" id="KIN95214.1"/>
    </source>
</evidence>
<dbReference type="AlphaFoldDB" id="A0A0C3N2C4"/>
<proteinExistence type="predicted"/>
<dbReference type="Proteomes" id="UP000054217">
    <property type="component" value="Unassembled WGS sequence"/>
</dbReference>
<sequence length="73" mass="7930">MAHVFMAYPGKNTFESFSPCLSRNGRHNEYQAAYTNQRTPTIVTLPTLVVEAIAHLNTQTARSCAVPYGGGNG</sequence>
<keyword evidence="2" id="KW-1185">Reference proteome</keyword>
<dbReference type="EMBL" id="KN832073">
    <property type="protein sequence ID" value="KIN95214.1"/>
    <property type="molecule type" value="Genomic_DNA"/>
</dbReference>